<dbReference type="GO" id="GO:0003676">
    <property type="term" value="F:nucleic acid binding"/>
    <property type="evidence" value="ECO:0007669"/>
    <property type="project" value="InterPro"/>
</dbReference>
<dbReference type="GO" id="GO:0042575">
    <property type="term" value="C:DNA polymerase complex"/>
    <property type="evidence" value="ECO:0007669"/>
    <property type="project" value="UniProtKB-ARBA"/>
</dbReference>
<name>A0A162CR23_9CRUS</name>
<dbReference type="InterPro" id="IPR041588">
    <property type="entry name" value="Integrase_H2C2"/>
</dbReference>
<feature type="compositionally biased region" description="Basic and acidic residues" evidence="2">
    <location>
        <begin position="1"/>
        <end position="21"/>
    </location>
</feature>
<dbReference type="OrthoDB" id="125159at2759"/>
<evidence type="ECO:0000313" key="5">
    <source>
        <dbReference type="EMBL" id="KZS16046.1"/>
    </source>
</evidence>
<dbReference type="PANTHER" id="PTHR37984">
    <property type="entry name" value="PROTEIN CBG26694"/>
    <property type="match status" value="1"/>
</dbReference>
<comment type="caution">
    <text evidence="5">The sequence shown here is derived from an EMBL/GenBank/DDBJ whole genome shotgun (WGS) entry which is preliminary data.</text>
</comment>
<dbReference type="InterPro" id="IPR043128">
    <property type="entry name" value="Rev_trsase/Diguanyl_cyclase"/>
</dbReference>
<dbReference type="EC" id="2.7.7.49" evidence="1"/>
<keyword evidence="3" id="KW-1133">Transmembrane helix</keyword>
<dbReference type="Gene3D" id="3.10.10.10">
    <property type="entry name" value="HIV Type 1 Reverse Transcriptase, subunit A, domain 1"/>
    <property type="match status" value="1"/>
</dbReference>
<dbReference type="InterPro" id="IPR012337">
    <property type="entry name" value="RNaseH-like_sf"/>
</dbReference>
<dbReference type="EMBL" id="LRGB01000767">
    <property type="protein sequence ID" value="KZS16046.1"/>
    <property type="molecule type" value="Genomic_DNA"/>
</dbReference>
<keyword evidence="3" id="KW-0472">Membrane</keyword>
<feature type="compositionally biased region" description="Basic and acidic residues" evidence="2">
    <location>
        <begin position="1036"/>
        <end position="1051"/>
    </location>
</feature>
<dbReference type="InterPro" id="IPR043502">
    <property type="entry name" value="DNA/RNA_pol_sf"/>
</dbReference>
<dbReference type="SUPFAM" id="SSF56672">
    <property type="entry name" value="DNA/RNA polymerases"/>
    <property type="match status" value="1"/>
</dbReference>
<dbReference type="InterPro" id="IPR001584">
    <property type="entry name" value="Integrase_cat-core"/>
</dbReference>
<evidence type="ECO:0000259" key="4">
    <source>
        <dbReference type="PROSITE" id="PS50994"/>
    </source>
</evidence>
<feature type="domain" description="Integrase catalytic" evidence="4">
    <location>
        <begin position="800"/>
        <end position="960"/>
    </location>
</feature>
<dbReference type="InterPro" id="IPR036397">
    <property type="entry name" value="RNaseH_sf"/>
</dbReference>
<keyword evidence="3" id="KW-0812">Transmembrane</keyword>
<evidence type="ECO:0000256" key="3">
    <source>
        <dbReference type="SAM" id="Phobius"/>
    </source>
</evidence>
<organism evidence="5 6">
    <name type="scientific">Daphnia magna</name>
    <dbReference type="NCBI Taxonomy" id="35525"/>
    <lineage>
        <taxon>Eukaryota</taxon>
        <taxon>Metazoa</taxon>
        <taxon>Ecdysozoa</taxon>
        <taxon>Arthropoda</taxon>
        <taxon>Crustacea</taxon>
        <taxon>Branchiopoda</taxon>
        <taxon>Diplostraca</taxon>
        <taxon>Cladocera</taxon>
        <taxon>Anomopoda</taxon>
        <taxon>Daphniidae</taxon>
        <taxon>Daphnia</taxon>
    </lineage>
</organism>
<dbReference type="PANTHER" id="PTHR37984:SF15">
    <property type="entry name" value="INTEGRASE CATALYTIC DOMAIN-CONTAINING PROTEIN"/>
    <property type="match status" value="1"/>
</dbReference>
<feature type="compositionally biased region" description="Polar residues" evidence="2">
    <location>
        <begin position="38"/>
        <end position="47"/>
    </location>
</feature>
<dbReference type="PROSITE" id="PS50994">
    <property type="entry name" value="INTEGRASE"/>
    <property type="match status" value="1"/>
</dbReference>
<dbReference type="Pfam" id="PF17921">
    <property type="entry name" value="Integrase_H2C2"/>
    <property type="match status" value="1"/>
</dbReference>
<dbReference type="FunFam" id="3.30.420.10:FF:000032">
    <property type="entry name" value="Retrovirus-related Pol polyprotein from transposon 297-like Protein"/>
    <property type="match status" value="1"/>
</dbReference>
<dbReference type="GO" id="GO:0015074">
    <property type="term" value="P:DNA integration"/>
    <property type="evidence" value="ECO:0007669"/>
    <property type="project" value="InterPro"/>
</dbReference>
<evidence type="ECO:0000256" key="1">
    <source>
        <dbReference type="ARBA" id="ARBA00012493"/>
    </source>
</evidence>
<feature type="region of interest" description="Disordered" evidence="2">
    <location>
        <begin position="328"/>
        <end position="348"/>
    </location>
</feature>
<feature type="region of interest" description="Disordered" evidence="2">
    <location>
        <begin position="1"/>
        <end position="55"/>
    </location>
</feature>
<dbReference type="Proteomes" id="UP000076858">
    <property type="component" value="Unassembled WGS sequence"/>
</dbReference>
<dbReference type="FunFam" id="1.10.340.70:FF:000001">
    <property type="entry name" value="Retrovirus-related Pol polyprotein from transposon gypsy-like Protein"/>
    <property type="match status" value="1"/>
</dbReference>
<dbReference type="Gene3D" id="3.30.70.270">
    <property type="match status" value="1"/>
</dbReference>
<keyword evidence="6" id="KW-1185">Reference proteome</keyword>
<protein>
    <recommendedName>
        <fullName evidence="1">RNA-directed DNA polymerase</fullName>
        <ecNumber evidence="1">2.7.7.49</ecNumber>
    </recommendedName>
</protein>
<dbReference type="CDD" id="cd01647">
    <property type="entry name" value="RT_LTR"/>
    <property type="match status" value="1"/>
</dbReference>
<reference evidence="5 6" key="1">
    <citation type="submission" date="2016-03" db="EMBL/GenBank/DDBJ databases">
        <title>EvidentialGene: Evidence-directed Construction of Genes on Genomes.</title>
        <authorList>
            <person name="Gilbert D.G."/>
            <person name="Choi J.-H."/>
            <person name="Mockaitis K."/>
            <person name="Colbourne J."/>
            <person name="Pfrender M."/>
        </authorList>
    </citation>
    <scope>NUCLEOTIDE SEQUENCE [LARGE SCALE GENOMIC DNA]</scope>
    <source>
        <strain evidence="5 6">Xinb3</strain>
        <tissue evidence="5">Complete organism</tissue>
    </source>
</reference>
<gene>
    <name evidence="5" type="ORF">APZ42_018256</name>
</gene>
<dbReference type="Gene3D" id="3.30.420.10">
    <property type="entry name" value="Ribonuclease H-like superfamily/Ribonuclease H"/>
    <property type="match status" value="1"/>
</dbReference>
<feature type="region of interest" description="Disordered" evidence="2">
    <location>
        <begin position="1029"/>
        <end position="1055"/>
    </location>
</feature>
<evidence type="ECO:0000313" key="6">
    <source>
        <dbReference type="Proteomes" id="UP000076858"/>
    </source>
</evidence>
<dbReference type="InterPro" id="IPR000477">
    <property type="entry name" value="RT_dom"/>
</dbReference>
<dbReference type="Pfam" id="PF00078">
    <property type="entry name" value="RVT_1"/>
    <property type="match status" value="1"/>
</dbReference>
<dbReference type="GO" id="GO:0003964">
    <property type="term" value="F:RNA-directed DNA polymerase activity"/>
    <property type="evidence" value="ECO:0007669"/>
    <property type="project" value="UniProtKB-EC"/>
</dbReference>
<feature type="transmembrane region" description="Helical" evidence="3">
    <location>
        <begin position="1396"/>
        <end position="1416"/>
    </location>
</feature>
<accession>A0A162CR23</accession>
<evidence type="ECO:0000256" key="2">
    <source>
        <dbReference type="SAM" id="MobiDB-lite"/>
    </source>
</evidence>
<dbReference type="SUPFAM" id="SSF53098">
    <property type="entry name" value="Ribonuclease H-like"/>
    <property type="match status" value="1"/>
</dbReference>
<proteinExistence type="predicted"/>
<dbReference type="InterPro" id="IPR050951">
    <property type="entry name" value="Retrovirus_Pol_polyprotein"/>
</dbReference>
<sequence>MKRAKLEHELRDQQRGQRDLKTQPIQPLTSTSKEDHNQVNVTQGHQVQESDSRTDKIAENQVMIEPSTGVEKTVLTETTTIHQEEEKVQPSYPAYQCPSDRGGYPSRAMNYSRPNFQAQNSYDKEYDLGLAKDVKHRNNSGYNPPINQRLPRTPEALKLVAKTKIEGGGSNNSGSHQSRLPFLGLRPSLVEKLYPLQPKTGEEFLEALKRFTETKLLANRRTWPDAVLGVAATRVADVPIDFIRTLPKPALTAADTESWKVIKELQGVVESLKIQAVPPSKRQGNEKTVTWGESERIYRNNNGVLKCYCCNGTGQMARNCWENPQSTRFRPRPFSGPPGSQREPLGPPVPINIESQLAETTTDSSTQDEIKKQPILRLDFSKLIRKEVTCGTRQVMAVVRSPNTVVANVMRVAQALQAENFCFELSGKLLQTKRVSVGVISGYDGEVLSCGLTTREEDPPRTRPPTKEEVNQRRTLIDNLKKQVNHGIRKTNAPYASPWKASTMVNEQVKSLEEAGIIEISDRSWSAPVVLMRKKDGTWRFCVDYRKLNSVTVRDIYPLPSIVDGLSRLEGAEFFSILDLQAGYHQIPVREENRHKTAFITADGLYQFKVQYPAQKGEVRRFWRKIIIRGVRSGKLYDNTDCLSRCTLPVTEDQEGDRCVAIGLVGSGRSVDFGPEEEFVAEQRRVTRWRHLMDQLEAGRATLKNFCLFNGRLCLQTIKNGKQYRSLCVPRSFWERVVKAYHDDLMSGHMGVRRTLTKISNRFFWERLAIDVTNYVQSCPNCQGRKGVNNRPAGFLQCIQVARPFQKVGNDLLGPFPMSNTGSKMIIVAVDYSTKWVELRVMPNEKADIVARFFVEQMVLRHGAPESIISEQGKCFIAALTEEVMKNLGTSHKTTSSYHPHSNRLVERMNHTLAAMLSMYVSADHRDWDEASLPYVCFAYNTALQESTGYSPFFLLYGREPMLPIDLELGSDANPRLVTKSEIVHVIKMKLFHDLVERGLNLNTESPEATRETPLPNALQPPVRIHRETGTVNGNHAKDSKQAGPPPHKDTAGSSSWSTGSLPALLLPYTICVFAFLGSVKVDALLVRDTVIFNEKPGVAFGESFWTVITDLHIRPAEAVIQTLKVRLKEYSDMAVKCHETGNQQGASAAKKLDVKCRWFERELNQSEHRLAIFRDAIGYPAKQRRAVIDGGGSALKWLFGVATQADLSGLNKKITGLAHRENEIVHLMDQQATVLAQCIQQFKEWKGSQVAYLGGNRWVFSAITAHEVVFSCPICSSQGPPQSLLLPPFGIFDVPPGCTARKEGWVFPASLDGRLEVSLDPLVAPTLAAVGFNVTTFKSVAIIEIPKANATSINFMSDLLRRNDGSLASSEMTGFLIQELLKKMTEEFQLSEPRYPFELLIMLLLLVLATTYLNYKLFG</sequence>
<dbReference type="Gene3D" id="1.10.340.70">
    <property type="match status" value="1"/>
</dbReference>